<dbReference type="EMBL" id="MORL01000003">
    <property type="protein sequence ID" value="OIN59810.1"/>
    <property type="molecule type" value="Genomic_DNA"/>
</dbReference>
<organism evidence="1 2">
    <name type="scientific">Arsenicibacter rosenii</name>
    <dbReference type="NCBI Taxonomy" id="1750698"/>
    <lineage>
        <taxon>Bacteria</taxon>
        <taxon>Pseudomonadati</taxon>
        <taxon>Bacteroidota</taxon>
        <taxon>Cytophagia</taxon>
        <taxon>Cytophagales</taxon>
        <taxon>Spirosomataceae</taxon>
        <taxon>Arsenicibacter</taxon>
    </lineage>
</organism>
<dbReference type="AlphaFoldDB" id="A0A1S2VN35"/>
<sequence length="71" mass="8486">MAKELTTNLAFARLIESPYYWSLTGLDKGLRRYYRCQLRSGKKKISIEKKEELLEKAGFSVRQEKTWDWPE</sequence>
<comment type="caution">
    <text evidence="1">The sequence shown here is derived from an EMBL/GenBank/DDBJ whole genome shotgun (WGS) entry which is preliminary data.</text>
</comment>
<dbReference type="OrthoDB" id="971843at2"/>
<dbReference type="Proteomes" id="UP000181790">
    <property type="component" value="Unassembled WGS sequence"/>
</dbReference>
<evidence type="ECO:0000313" key="1">
    <source>
        <dbReference type="EMBL" id="OIN59810.1"/>
    </source>
</evidence>
<name>A0A1S2VN35_9BACT</name>
<dbReference type="RefSeq" id="WP_071502611.1">
    <property type="nucleotide sequence ID" value="NZ_MORL01000003.1"/>
</dbReference>
<keyword evidence="2" id="KW-1185">Reference proteome</keyword>
<gene>
    <name evidence="1" type="ORF">BLX24_08100</name>
</gene>
<protein>
    <submittedName>
        <fullName evidence="1">Uncharacterized protein</fullName>
    </submittedName>
</protein>
<proteinExistence type="predicted"/>
<accession>A0A1S2VN35</accession>
<reference evidence="1 2" key="1">
    <citation type="submission" date="2016-10" db="EMBL/GenBank/DDBJ databases">
        <title>Arsenicibacter rosenii gen. nov., sp. nov., an efficient arsenic-methylating bacterium isolated from an arsenic-contaminated paddy soil.</title>
        <authorList>
            <person name="Huang K."/>
        </authorList>
    </citation>
    <scope>NUCLEOTIDE SEQUENCE [LARGE SCALE GENOMIC DNA]</scope>
    <source>
        <strain evidence="1 2">SM-1</strain>
    </source>
</reference>
<evidence type="ECO:0000313" key="2">
    <source>
        <dbReference type="Proteomes" id="UP000181790"/>
    </source>
</evidence>